<dbReference type="Proteomes" id="UP000799291">
    <property type="component" value="Unassembled WGS sequence"/>
</dbReference>
<dbReference type="PANTHER" id="PTHR33112:SF16">
    <property type="entry name" value="HETEROKARYON INCOMPATIBILITY DOMAIN-CONTAINING PROTEIN"/>
    <property type="match status" value="1"/>
</dbReference>
<organism evidence="3 4">
    <name type="scientific">Lentithecium fluviatile CBS 122367</name>
    <dbReference type="NCBI Taxonomy" id="1168545"/>
    <lineage>
        <taxon>Eukaryota</taxon>
        <taxon>Fungi</taxon>
        <taxon>Dikarya</taxon>
        <taxon>Ascomycota</taxon>
        <taxon>Pezizomycotina</taxon>
        <taxon>Dothideomycetes</taxon>
        <taxon>Pleosporomycetidae</taxon>
        <taxon>Pleosporales</taxon>
        <taxon>Massarineae</taxon>
        <taxon>Lentitheciaceae</taxon>
        <taxon>Lentithecium</taxon>
    </lineage>
</organism>
<dbReference type="AlphaFoldDB" id="A0A6G1J782"/>
<sequence>MSSTLCGDCVRAFDGKAPGFEPDKTKRVHYLHEDYSSFHQAFQTRCRLCYELWTGFEASTGLPPTRLSTSGLRVTFVVFPIPAADGTIVILWQFDFYVRDSTEHGSILRNRFVTNLTESPPRYLLGAQWYQYVFFSSYTLLPHDGPRDGRAPEQIGSSSKSEPSRALTNAWVKECVQSHKDCKPWRDYHGDRTPPARLLDVGESGDPKIYLRAIQSSEDKPFSDEYTTLSHRWGNVEHPTLTQKTWSQLVEGIKPHTLPKVFRNAVAITRQLCVRYLWIDSLCIFQDSVEDWRGEGMKMGNIYHYGLLNIAATAAEDSEGGLFFDRDPLLVQPLQVTVAWPVYQTDMKRDPLGHVPATVYDCIPQKFWYDNVDGATLNTRAWVMQERILSPRILHCARQQLLWECKTKKACETFPTGIRTPLSNAVTVGERAVPLLDRIGKESFYAFHPGGKIEFLPPTDKTLIQDAYRAWLGLIQAYSTCNITRDSDVLIAYSGLAHKFESFLGDKYVAGILLGDLHRNLLWYTTDASATRLGAWHNQASWLAPSWSWASVKGNVKWDTDFLPRIAVRGETMEGTFLEYVEHHIEALGGDTAGGVSAAWLKVKANLFLLSGDLSWTPSGDFLRSYGPRARHMWLRINDNNKSYRAVAQFDEDAIIKMLVERGGKNVAIVSMPVLSSFRKWWDDKGTWVRELKIQGLLCHWFCMDPLHETGLSRIGLFTITARDQEGQEVLDYFLRLFNSGDRKEEVLL</sequence>
<feature type="region of interest" description="Disordered" evidence="1">
    <location>
        <begin position="146"/>
        <end position="165"/>
    </location>
</feature>
<evidence type="ECO:0000256" key="1">
    <source>
        <dbReference type="SAM" id="MobiDB-lite"/>
    </source>
</evidence>
<feature type="domain" description="Heterokaryon incompatibility" evidence="2">
    <location>
        <begin position="226"/>
        <end position="386"/>
    </location>
</feature>
<evidence type="ECO:0000313" key="3">
    <source>
        <dbReference type="EMBL" id="KAF2686376.1"/>
    </source>
</evidence>
<evidence type="ECO:0000259" key="2">
    <source>
        <dbReference type="Pfam" id="PF06985"/>
    </source>
</evidence>
<gene>
    <name evidence="3" type="ORF">K458DRAFT_416678</name>
</gene>
<dbReference type="InterPro" id="IPR010730">
    <property type="entry name" value="HET"/>
</dbReference>
<keyword evidence="4" id="KW-1185">Reference proteome</keyword>
<dbReference type="OrthoDB" id="2958217at2759"/>
<accession>A0A6G1J782</accession>
<dbReference type="Pfam" id="PF06985">
    <property type="entry name" value="HET"/>
    <property type="match status" value="1"/>
</dbReference>
<protein>
    <submittedName>
        <fullName evidence="3">HET-domain-containing protein</fullName>
    </submittedName>
</protein>
<evidence type="ECO:0000313" key="4">
    <source>
        <dbReference type="Proteomes" id="UP000799291"/>
    </source>
</evidence>
<reference evidence="3" key="1">
    <citation type="journal article" date="2020" name="Stud. Mycol.">
        <title>101 Dothideomycetes genomes: a test case for predicting lifestyles and emergence of pathogens.</title>
        <authorList>
            <person name="Haridas S."/>
            <person name="Albert R."/>
            <person name="Binder M."/>
            <person name="Bloem J."/>
            <person name="Labutti K."/>
            <person name="Salamov A."/>
            <person name="Andreopoulos B."/>
            <person name="Baker S."/>
            <person name="Barry K."/>
            <person name="Bills G."/>
            <person name="Bluhm B."/>
            <person name="Cannon C."/>
            <person name="Castanera R."/>
            <person name="Culley D."/>
            <person name="Daum C."/>
            <person name="Ezra D."/>
            <person name="Gonzalez J."/>
            <person name="Henrissat B."/>
            <person name="Kuo A."/>
            <person name="Liang C."/>
            <person name="Lipzen A."/>
            <person name="Lutzoni F."/>
            <person name="Magnuson J."/>
            <person name="Mondo S."/>
            <person name="Nolan M."/>
            <person name="Ohm R."/>
            <person name="Pangilinan J."/>
            <person name="Park H.-J."/>
            <person name="Ramirez L."/>
            <person name="Alfaro M."/>
            <person name="Sun H."/>
            <person name="Tritt A."/>
            <person name="Yoshinaga Y."/>
            <person name="Zwiers L.-H."/>
            <person name="Turgeon B."/>
            <person name="Goodwin S."/>
            <person name="Spatafora J."/>
            <person name="Crous P."/>
            <person name="Grigoriev I."/>
        </authorList>
    </citation>
    <scope>NUCLEOTIDE SEQUENCE</scope>
    <source>
        <strain evidence="3">CBS 122367</strain>
    </source>
</reference>
<name>A0A6G1J782_9PLEO</name>
<dbReference type="EMBL" id="MU005577">
    <property type="protein sequence ID" value="KAF2686376.1"/>
    <property type="molecule type" value="Genomic_DNA"/>
</dbReference>
<proteinExistence type="predicted"/>
<dbReference type="PANTHER" id="PTHR33112">
    <property type="entry name" value="DOMAIN PROTEIN, PUTATIVE-RELATED"/>
    <property type="match status" value="1"/>
</dbReference>